<organism evidence="1 2">
    <name type="scientific">Lecanicillium saksenae</name>
    <dbReference type="NCBI Taxonomy" id="468837"/>
    <lineage>
        <taxon>Eukaryota</taxon>
        <taxon>Fungi</taxon>
        <taxon>Dikarya</taxon>
        <taxon>Ascomycota</taxon>
        <taxon>Pezizomycotina</taxon>
        <taxon>Sordariomycetes</taxon>
        <taxon>Hypocreomycetidae</taxon>
        <taxon>Hypocreales</taxon>
        <taxon>Cordycipitaceae</taxon>
        <taxon>Lecanicillium</taxon>
    </lineage>
</organism>
<dbReference type="EMBL" id="JANAKD010000682">
    <property type="protein sequence ID" value="KAJ3490589.1"/>
    <property type="molecule type" value="Genomic_DNA"/>
</dbReference>
<keyword evidence="2" id="KW-1185">Reference proteome</keyword>
<accession>A0ACC1QTH3</accession>
<evidence type="ECO:0000313" key="1">
    <source>
        <dbReference type="EMBL" id="KAJ3490589.1"/>
    </source>
</evidence>
<sequence length="393" mass="44382">MGSKNPPRDERVVYLALKNIFKGQNAQVRKNKTVAKLIKHHKTQESVANLLREYNFDVVCGLASNLLSAEIFDSTLKAKVRFPELLIHILHRVRKKQLRRQKLRATKQKRSGTRYRLDHKYSSLFRGSKVSMKGASMLEQACYEYGSGKPPDVMRSRGWDCPEAVELNLWAGEFSKRLPSFDKSPNVGVTLRELFQSIANIRHTAVHRVRVHAKGIENFLSDAERLMVLLEHAEHREKISKLRRDAGTALGELGRNRHLLRARLDDTLQNISQQHKKLDLLEQTAIDEMEKEDGEYQLLAGKCVVATIAPSEASFSTAFDALKDGGTAYDDTDSTHEYCIDEKLLESWEVNGDAGVFVAVLSEQLAGHWGAIGLGGGRELTWAPTLQHFHLGY</sequence>
<comment type="caution">
    <text evidence="1">The sequence shown here is derived from an EMBL/GenBank/DDBJ whole genome shotgun (WGS) entry which is preliminary data.</text>
</comment>
<dbReference type="Proteomes" id="UP001148737">
    <property type="component" value="Unassembled WGS sequence"/>
</dbReference>
<protein>
    <submittedName>
        <fullName evidence="1">Uncharacterized protein</fullName>
    </submittedName>
</protein>
<name>A0ACC1QTH3_9HYPO</name>
<reference evidence="1" key="1">
    <citation type="submission" date="2022-07" db="EMBL/GenBank/DDBJ databases">
        <title>Genome Sequence of Lecanicillium saksenae.</title>
        <authorList>
            <person name="Buettner E."/>
        </authorList>
    </citation>
    <scope>NUCLEOTIDE SEQUENCE</scope>
    <source>
        <strain evidence="1">VT-O1</strain>
    </source>
</reference>
<proteinExistence type="predicted"/>
<gene>
    <name evidence="1" type="ORF">NLG97_g5750</name>
</gene>
<evidence type="ECO:0000313" key="2">
    <source>
        <dbReference type="Proteomes" id="UP001148737"/>
    </source>
</evidence>